<evidence type="ECO:0000313" key="2">
    <source>
        <dbReference type="EMBL" id="ASM78309.1"/>
    </source>
</evidence>
<proteinExistence type="predicted"/>
<gene>
    <name evidence="2" type="ORF">VITFI_CDS2532</name>
</gene>
<feature type="region of interest" description="Disordered" evidence="1">
    <location>
        <begin position="1"/>
        <end position="25"/>
    </location>
</feature>
<dbReference type="KEGG" id="vff:VITFI_CDS2532"/>
<dbReference type="Proteomes" id="UP000199729">
    <property type="component" value="Chromosome"/>
</dbReference>
<protein>
    <submittedName>
        <fullName evidence="2">Uncharacterized protein</fullName>
    </submittedName>
</protein>
<dbReference type="AlphaFoldDB" id="A0A221KHA2"/>
<reference evidence="2 3" key="1">
    <citation type="submission" date="2017-07" db="EMBL/GenBank/DDBJ databases">
        <title>Complete Genome Sequence of the cosmetic ferment Vitreoscilla filiformis (ATCC15551).</title>
        <authorList>
            <person name="Contreras S."/>
            <person name="Sagory-Zalkind P."/>
            <person name="Blanquart H."/>
            <person name="Iltis A."/>
            <person name="Morand S.C."/>
        </authorList>
    </citation>
    <scope>NUCLEOTIDE SEQUENCE [LARGE SCALE GENOMIC DNA]</scope>
    <source>
        <strain evidence="2 3">ATCC 15551</strain>
    </source>
</reference>
<name>A0A221KHA2_VITFI</name>
<dbReference type="EMBL" id="CP022423">
    <property type="protein sequence ID" value="ASM78309.1"/>
    <property type="molecule type" value="Genomic_DNA"/>
</dbReference>
<evidence type="ECO:0000313" key="3">
    <source>
        <dbReference type="Proteomes" id="UP000199729"/>
    </source>
</evidence>
<evidence type="ECO:0000256" key="1">
    <source>
        <dbReference type="SAM" id="MobiDB-lite"/>
    </source>
</evidence>
<keyword evidence="3" id="KW-1185">Reference proteome</keyword>
<sequence length="54" mass="5844">MQSLGWPVTAGDTQRNRAGTDAASHTAPHRNVCFFGWLDTPFENPTGRSQSVGL</sequence>
<accession>A0A221KHA2</accession>
<organism evidence="2 3">
    <name type="scientific">Vitreoscilla filiformis</name>
    <dbReference type="NCBI Taxonomy" id="63"/>
    <lineage>
        <taxon>Bacteria</taxon>
        <taxon>Pseudomonadati</taxon>
        <taxon>Pseudomonadota</taxon>
        <taxon>Betaproteobacteria</taxon>
        <taxon>Neisseriales</taxon>
        <taxon>Neisseriaceae</taxon>
        <taxon>Vitreoscilla</taxon>
    </lineage>
</organism>